<dbReference type="OrthoDB" id="6986893at2"/>
<proteinExistence type="predicted"/>
<feature type="transmembrane region" description="Helical" evidence="1">
    <location>
        <begin position="145"/>
        <end position="164"/>
    </location>
</feature>
<reference evidence="2 3" key="1">
    <citation type="submission" date="2019-06" db="EMBL/GenBank/DDBJ databases">
        <title>Genome analyses of bacteria isolated from kimchi.</title>
        <authorList>
            <person name="Lee S."/>
            <person name="Ahn S."/>
            <person name="Roh S."/>
        </authorList>
    </citation>
    <scope>NUCLEOTIDE SEQUENCE [LARGE SCALE GENOMIC DNA]</scope>
    <source>
        <strain evidence="2 3">CBA4606</strain>
    </source>
</reference>
<keyword evidence="1" id="KW-1133">Transmembrane helix</keyword>
<keyword evidence="2" id="KW-0503">Monooxygenase</keyword>
<evidence type="ECO:0000313" key="2">
    <source>
        <dbReference type="EMBL" id="QEA39187.1"/>
    </source>
</evidence>
<evidence type="ECO:0000313" key="3">
    <source>
        <dbReference type="Proteomes" id="UP000321272"/>
    </source>
</evidence>
<accession>A0A5B8ST52</accession>
<dbReference type="PANTHER" id="PTHR40057:SF1">
    <property type="entry name" value="SLR1162 PROTEIN"/>
    <property type="match status" value="1"/>
</dbReference>
<dbReference type="KEGG" id="paur:FGL86_08950"/>
<keyword evidence="1" id="KW-0812">Transmembrane</keyword>
<feature type="transmembrane region" description="Helical" evidence="1">
    <location>
        <begin position="113"/>
        <end position="133"/>
    </location>
</feature>
<name>A0A5B8ST52_9GAMM</name>
<dbReference type="SUPFAM" id="SSF54909">
    <property type="entry name" value="Dimeric alpha+beta barrel"/>
    <property type="match status" value="1"/>
</dbReference>
<dbReference type="Proteomes" id="UP000321272">
    <property type="component" value="Chromosome"/>
</dbReference>
<keyword evidence="2" id="KW-0560">Oxidoreductase</keyword>
<protein>
    <submittedName>
        <fullName evidence="2">Antibiotic biosynthesis monooxygenase</fullName>
    </submittedName>
</protein>
<dbReference type="InterPro" id="IPR011008">
    <property type="entry name" value="Dimeric_a/b-barrel"/>
</dbReference>
<dbReference type="AlphaFoldDB" id="A0A5B8ST52"/>
<dbReference type="PANTHER" id="PTHR40057">
    <property type="entry name" value="SLR1162 PROTEIN"/>
    <property type="match status" value="1"/>
</dbReference>
<keyword evidence="1" id="KW-0472">Membrane</keyword>
<keyword evidence="3" id="KW-1185">Reference proteome</keyword>
<sequence length="177" mass="20317">MNESNSVTAVITRCVVPGREQDYRTWVHDVGQVVKQFPGHQGVTYKVPGEGNECHVIFRFDTVEHLQDWEESKERKHWLGKLEGIVEGEPRVDRLTGIEFLFRDQLHPKAHKMVFVLTIVVFLLSLVLGPLFSLLNTALPFVPDWLLLLARVVVQISLLTYVFMPSITRLLASWLAR</sequence>
<organism evidence="2 3">
    <name type="scientific">Pistricoccus aurantiacus</name>
    <dbReference type="NCBI Taxonomy" id="1883414"/>
    <lineage>
        <taxon>Bacteria</taxon>
        <taxon>Pseudomonadati</taxon>
        <taxon>Pseudomonadota</taxon>
        <taxon>Gammaproteobacteria</taxon>
        <taxon>Oceanospirillales</taxon>
        <taxon>Halomonadaceae</taxon>
        <taxon>Pistricoccus</taxon>
    </lineage>
</organism>
<gene>
    <name evidence="2" type="ORF">FGL86_08950</name>
</gene>
<dbReference type="InterPro" id="IPR038762">
    <property type="entry name" value="ABM_predict"/>
</dbReference>
<evidence type="ECO:0000256" key="1">
    <source>
        <dbReference type="SAM" id="Phobius"/>
    </source>
</evidence>
<dbReference type="EMBL" id="CP042382">
    <property type="protein sequence ID" value="QEA39187.1"/>
    <property type="molecule type" value="Genomic_DNA"/>
</dbReference>
<dbReference type="RefSeq" id="WP_147184239.1">
    <property type="nucleotide sequence ID" value="NZ_CP042382.1"/>
</dbReference>
<dbReference type="Gene3D" id="3.30.70.100">
    <property type="match status" value="1"/>
</dbReference>
<dbReference type="GO" id="GO:0004497">
    <property type="term" value="F:monooxygenase activity"/>
    <property type="evidence" value="ECO:0007669"/>
    <property type="project" value="UniProtKB-KW"/>
</dbReference>